<accession>C0FSA7</accession>
<protein>
    <submittedName>
        <fullName evidence="2">Uncharacterized protein</fullName>
    </submittedName>
</protein>
<reference evidence="2 3" key="2">
    <citation type="submission" date="2009-03" db="EMBL/GenBank/DDBJ databases">
        <title>Draft genome sequence of Roseburia inulinivorans (DSM 16841).</title>
        <authorList>
            <person name="Sudarsanam P."/>
            <person name="Ley R."/>
            <person name="Guruge J."/>
            <person name="Turnbaugh P.J."/>
            <person name="Mahowald M."/>
            <person name="Liep D."/>
            <person name="Gordon J."/>
        </authorList>
    </citation>
    <scope>NUCLEOTIDE SEQUENCE [LARGE SCALE GENOMIC DNA]</scope>
    <source>
        <strain evidence="2 3">DSM 16841</strain>
    </source>
</reference>
<proteinExistence type="predicted"/>
<organism evidence="2 3">
    <name type="scientific">Roseburia inulinivorans DSM 16841</name>
    <dbReference type="NCBI Taxonomy" id="622312"/>
    <lineage>
        <taxon>Bacteria</taxon>
        <taxon>Bacillati</taxon>
        <taxon>Bacillota</taxon>
        <taxon>Clostridia</taxon>
        <taxon>Lachnospirales</taxon>
        <taxon>Lachnospiraceae</taxon>
        <taxon>Roseburia</taxon>
    </lineage>
</organism>
<dbReference type="Proteomes" id="UP000003561">
    <property type="component" value="Unassembled WGS sequence"/>
</dbReference>
<keyword evidence="1" id="KW-0175">Coiled coil</keyword>
<dbReference type="GeneID" id="75164507"/>
<name>C0FSA7_9FIRM</name>
<sequence length="194" mass="23735">MMRCKELEEYIQEYCSERRKIKWEYLDKHYSMLFPAFVENLDILIKNWCGEQNDKEQDKIRYLIFQRLRTSGYTGTYEISMGLSNSMLYLDEHMSCVYWKPDLIYENINSDMENVRKKLEQKYIRIEEYELLYIKQKLLLDDWKLFFKVLERLSDKAAEKIQERYEIFEDEIEILAGDYMDRLDIVGSISVNRE</sequence>
<dbReference type="RefSeq" id="WP_007884986.1">
    <property type="nucleotide sequence ID" value="NZ_ACFY01000061.1"/>
</dbReference>
<reference evidence="2 3" key="1">
    <citation type="submission" date="2009-02" db="EMBL/GenBank/DDBJ databases">
        <authorList>
            <person name="Fulton L."/>
            <person name="Clifton S."/>
            <person name="Fulton B."/>
            <person name="Xu J."/>
            <person name="Minx P."/>
            <person name="Pepin K.H."/>
            <person name="Johnson M."/>
            <person name="Bhonagiri V."/>
            <person name="Nash W.E."/>
            <person name="Mardis E.R."/>
            <person name="Wilson R.K."/>
        </authorList>
    </citation>
    <scope>NUCLEOTIDE SEQUENCE [LARGE SCALE GENOMIC DNA]</scope>
    <source>
        <strain evidence="2 3">DSM 16841</strain>
    </source>
</reference>
<comment type="caution">
    <text evidence="2">The sequence shown here is derived from an EMBL/GenBank/DDBJ whole genome shotgun (WGS) entry which is preliminary data.</text>
</comment>
<dbReference type="AlphaFoldDB" id="C0FSA7"/>
<dbReference type="EMBL" id="ACFY01000061">
    <property type="protein sequence ID" value="EEG94495.1"/>
    <property type="molecule type" value="Genomic_DNA"/>
</dbReference>
<evidence type="ECO:0000256" key="1">
    <source>
        <dbReference type="SAM" id="Coils"/>
    </source>
</evidence>
<evidence type="ECO:0000313" key="2">
    <source>
        <dbReference type="EMBL" id="EEG94495.1"/>
    </source>
</evidence>
<feature type="coiled-coil region" evidence="1">
    <location>
        <begin position="105"/>
        <end position="132"/>
    </location>
</feature>
<gene>
    <name evidence="2" type="ORF">ROSEINA2194_01623</name>
</gene>
<evidence type="ECO:0000313" key="3">
    <source>
        <dbReference type="Proteomes" id="UP000003561"/>
    </source>
</evidence>